<dbReference type="EMBL" id="JACGWJ010000013">
    <property type="protein sequence ID" value="KAL0379211.1"/>
    <property type="molecule type" value="Genomic_DNA"/>
</dbReference>
<evidence type="ECO:0000313" key="1">
    <source>
        <dbReference type="EMBL" id="KAL0379211.1"/>
    </source>
</evidence>
<dbReference type="AlphaFoldDB" id="A0AAW2RIC1"/>
<protein>
    <recommendedName>
        <fullName evidence="2">Secreted protein</fullName>
    </recommendedName>
</protein>
<sequence length="156" mass="17167">MKCILMSLPSLSSIALFESPERILAFVSSEVLSDPIFAEPSKLNSTSLMKFSLSSSKVVAAIFKAATHSFINFSVFLKSIISKLSTVSYGCKGWSMFLAHGVCSDTLFGFLPEFSLNLVPMNVGVARCGNKYFLSLCDPVEDHWNLYFPPMAVMLE</sequence>
<proteinExistence type="predicted"/>
<reference evidence="1" key="1">
    <citation type="submission" date="2020-06" db="EMBL/GenBank/DDBJ databases">
        <authorList>
            <person name="Li T."/>
            <person name="Hu X."/>
            <person name="Zhang T."/>
            <person name="Song X."/>
            <person name="Zhang H."/>
            <person name="Dai N."/>
            <person name="Sheng W."/>
            <person name="Hou X."/>
            <person name="Wei L."/>
        </authorList>
    </citation>
    <scope>NUCLEOTIDE SEQUENCE</scope>
    <source>
        <strain evidence="1">G02</strain>
        <tissue evidence="1">Leaf</tissue>
    </source>
</reference>
<organism evidence="1">
    <name type="scientific">Sesamum radiatum</name>
    <name type="common">Black benniseed</name>
    <dbReference type="NCBI Taxonomy" id="300843"/>
    <lineage>
        <taxon>Eukaryota</taxon>
        <taxon>Viridiplantae</taxon>
        <taxon>Streptophyta</taxon>
        <taxon>Embryophyta</taxon>
        <taxon>Tracheophyta</taxon>
        <taxon>Spermatophyta</taxon>
        <taxon>Magnoliopsida</taxon>
        <taxon>eudicotyledons</taxon>
        <taxon>Gunneridae</taxon>
        <taxon>Pentapetalae</taxon>
        <taxon>asterids</taxon>
        <taxon>lamiids</taxon>
        <taxon>Lamiales</taxon>
        <taxon>Pedaliaceae</taxon>
        <taxon>Sesamum</taxon>
    </lineage>
</organism>
<gene>
    <name evidence="1" type="ORF">Sradi_3226600</name>
</gene>
<evidence type="ECO:0008006" key="2">
    <source>
        <dbReference type="Google" id="ProtNLM"/>
    </source>
</evidence>
<reference evidence="1" key="2">
    <citation type="journal article" date="2024" name="Plant">
        <title>Genomic evolution and insights into agronomic trait innovations of Sesamum species.</title>
        <authorList>
            <person name="Miao H."/>
            <person name="Wang L."/>
            <person name="Qu L."/>
            <person name="Liu H."/>
            <person name="Sun Y."/>
            <person name="Le M."/>
            <person name="Wang Q."/>
            <person name="Wei S."/>
            <person name="Zheng Y."/>
            <person name="Lin W."/>
            <person name="Duan Y."/>
            <person name="Cao H."/>
            <person name="Xiong S."/>
            <person name="Wang X."/>
            <person name="Wei L."/>
            <person name="Li C."/>
            <person name="Ma Q."/>
            <person name="Ju M."/>
            <person name="Zhao R."/>
            <person name="Li G."/>
            <person name="Mu C."/>
            <person name="Tian Q."/>
            <person name="Mei H."/>
            <person name="Zhang T."/>
            <person name="Gao T."/>
            <person name="Zhang H."/>
        </authorList>
    </citation>
    <scope>NUCLEOTIDE SEQUENCE</scope>
    <source>
        <strain evidence="1">G02</strain>
    </source>
</reference>
<accession>A0AAW2RIC1</accession>
<comment type="caution">
    <text evidence="1">The sequence shown here is derived from an EMBL/GenBank/DDBJ whole genome shotgun (WGS) entry which is preliminary data.</text>
</comment>
<name>A0AAW2RIC1_SESRA</name>